<protein>
    <submittedName>
        <fullName evidence="3">Uncharacterized protein</fullName>
    </submittedName>
</protein>
<gene>
    <name evidence="3" type="ORF">M5K25_004559</name>
</gene>
<feature type="transmembrane region" description="Helical" evidence="2">
    <location>
        <begin position="70"/>
        <end position="91"/>
    </location>
</feature>
<proteinExistence type="predicted"/>
<dbReference type="AlphaFoldDB" id="A0ABD0VUG9"/>
<feature type="compositionally biased region" description="Polar residues" evidence="1">
    <location>
        <begin position="132"/>
        <end position="152"/>
    </location>
</feature>
<feature type="transmembrane region" description="Helical" evidence="2">
    <location>
        <begin position="24"/>
        <end position="44"/>
    </location>
</feature>
<keyword evidence="4" id="KW-1185">Reference proteome</keyword>
<keyword evidence="2" id="KW-0472">Membrane</keyword>
<comment type="caution">
    <text evidence="3">The sequence shown here is derived from an EMBL/GenBank/DDBJ whole genome shotgun (WGS) entry which is preliminary data.</text>
</comment>
<keyword evidence="2" id="KW-1133">Transmembrane helix</keyword>
<feature type="compositionally biased region" description="Low complexity" evidence="1">
    <location>
        <begin position="120"/>
        <end position="131"/>
    </location>
</feature>
<evidence type="ECO:0000256" key="2">
    <source>
        <dbReference type="SAM" id="Phobius"/>
    </source>
</evidence>
<sequence length="238" mass="25568">MSGAYSAGNVTGAKYAGKSARGSPILGILAILSHLLSALCPLSSRKSSAAECSPTEAGPFVAVRRRSPPFAALFLAFAAVKGLVVVGLITLERELKMASGEEPNRGLIKTFFNRHSKKGTSSTQPATPTQPVSHTQPATHTTSLPTPPGASSLQCYSGDPRFPSTYPRFPSVDLRFPSLDATQSTPFYPYYPPPPYGGPPAYLHPPYVPPYYPPPPLSLLQVDLRLQLQQSRRQMVEC</sequence>
<keyword evidence="2" id="KW-0812">Transmembrane</keyword>
<accession>A0ABD0VUG9</accession>
<organism evidence="3 4">
    <name type="scientific">Dendrobium thyrsiflorum</name>
    <name type="common">Pinecone-like raceme dendrobium</name>
    <name type="synonym">Orchid</name>
    <dbReference type="NCBI Taxonomy" id="117978"/>
    <lineage>
        <taxon>Eukaryota</taxon>
        <taxon>Viridiplantae</taxon>
        <taxon>Streptophyta</taxon>
        <taxon>Embryophyta</taxon>
        <taxon>Tracheophyta</taxon>
        <taxon>Spermatophyta</taxon>
        <taxon>Magnoliopsida</taxon>
        <taxon>Liliopsida</taxon>
        <taxon>Asparagales</taxon>
        <taxon>Orchidaceae</taxon>
        <taxon>Epidendroideae</taxon>
        <taxon>Malaxideae</taxon>
        <taxon>Dendrobiinae</taxon>
        <taxon>Dendrobium</taxon>
    </lineage>
</organism>
<dbReference type="Proteomes" id="UP001552299">
    <property type="component" value="Unassembled WGS sequence"/>
</dbReference>
<name>A0ABD0VUG9_DENTH</name>
<reference evidence="3 4" key="1">
    <citation type="journal article" date="2024" name="Plant Biotechnol. J.">
        <title>Dendrobium thyrsiflorum genome and its molecular insights into genes involved in important horticultural traits.</title>
        <authorList>
            <person name="Chen B."/>
            <person name="Wang J.Y."/>
            <person name="Zheng P.J."/>
            <person name="Li K.L."/>
            <person name="Liang Y.M."/>
            <person name="Chen X.F."/>
            <person name="Zhang C."/>
            <person name="Zhao X."/>
            <person name="He X."/>
            <person name="Zhang G.Q."/>
            <person name="Liu Z.J."/>
            <person name="Xu Q."/>
        </authorList>
    </citation>
    <scope>NUCLEOTIDE SEQUENCE [LARGE SCALE GENOMIC DNA]</scope>
    <source>
        <strain evidence="3">GZMU011</strain>
    </source>
</reference>
<evidence type="ECO:0000256" key="1">
    <source>
        <dbReference type="SAM" id="MobiDB-lite"/>
    </source>
</evidence>
<evidence type="ECO:0000313" key="3">
    <source>
        <dbReference type="EMBL" id="KAL0926166.1"/>
    </source>
</evidence>
<feature type="region of interest" description="Disordered" evidence="1">
    <location>
        <begin position="116"/>
        <end position="152"/>
    </location>
</feature>
<evidence type="ECO:0000313" key="4">
    <source>
        <dbReference type="Proteomes" id="UP001552299"/>
    </source>
</evidence>
<dbReference type="EMBL" id="JANQDX010000004">
    <property type="protein sequence ID" value="KAL0926166.1"/>
    <property type="molecule type" value="Genomic_DNA"/>
</dbReference>